<name>A0A327ZA95_9ACTN</name>
<keyword evidence="3" id="KW-1185">Reference proteome</keyword>
<protein>
    <submittedName>
        <fullName evidence="2">Sugar phosphate isomerase/epimerase</fullName>
    </submittedName>
</protein>
<evidence type="ECO:0000313" key="3">
    <source>
        <dbReference type="Proteomes" id="UP000249341"/>
    </source>
</evidence>
<dbReference type="RefSeq" id="WP_111650329.1">
    <property type="nucleotide sequence ID" value="NZ_JACHWI010000007.1"/>
</dbReference>
<comment type="caution">
    <text evidence="2">The sequence shown here is derived from an EMBL/GenBank/DDBJ whole genome shotgun (WGS) entry which is preliminary data.</text>
</comment>
<dbReference type="PANTHER" id="PTHR12110">
    <property type="entry name" value="HYDROXYPYRUVATE ISOMERASE"/>
    <property type="match status" value="1"/>
</dbReference>
<dbReference type="SUPFAM" id="SSF51658">
    <property type="entry name" value="Xylose isomerase-like"/>
    <property type="match status" value="1"/>
</dbReference>
<dbReference type="OrthoDB" id="3350993at2"/>
<organism evidence="2 3">
    <name type="scientific">Actinoplanes lutulentus</name>
    <dbReference type="NCBI Taxonomy" id="1287878"/>
    <lineage>
        <taxon>Bacteria</taxon>
        <taxon>Bacillati</taxon>
        <taxon>Actinomycetota</taxon>
        <taxon>Actinomycetes</taxon>
        <taxon>Micromonosporales</taxon>
        <taxon>Micromonosporaceae</taxon>
        <taxon>Actinoplanes</taxon>
    </lineage>
</organism>
<dbReference type="GO" id="GO:0016853">
    <property type="term" value="F:isomerase activity"/>
    <property type="evidence" value="ECO:0007669"/>
    <property type="project" value="UniProtKB-KW"/>
</dbReference>
<feature type="domain" description="Xylose isomerase-like TIM barrel" evidence="1">
    <location>
        <begin position="23"/>
        <end position="264"/>
    </location>
</feature>
<dbReference type="PANTHER" id="PTHR12110:SF53">
    <property type="entry name" value="BLR5974 PROTEIN"/>
    <property type="match status" value="1"/>
</dbReference>
<accession>A0A327ZA95</accession>
<dbReference type="InterPro" id="IPR036237">
    <property type="entry name" value="Xyl_isomerase-like_sf"/>
</dbReference>
<reference evidence="2 3" key="1">
    <citation type="submission" date="2018-06" db="EMBL/GenBank/DDBJ databases">
        <title>Genomic Encyclopedia of Type Strains, Phase III (KMG-III): the genomes of soil and plant-associated and newly described type strains.</title>
        <authorList>
            <person name="Whitman W."/>
        </authorList>
    </citation>
    <scope>NUCLEOTIDE SEQUENCE [LARGE SCALE GENOMIC DNA]</scope>
    <source>
        <strain evidence="2 3">CGMCC 4.7090</strain>
    </source>
</reference>
<evidence type="ECO:0000259" key="1">
    <source>
        <dbReference type="Pfam" id="PF01261"/>
    </source>
</evidence>
<dbReference type="AlphaFoldDB" id="A0A327ZA95"/>
<dbReference type="Proteomes" id="UP000249341">
    <property type="component" value="Unassembled WGS sequence"/>
</dbReference>
<gene>
    <name evidence="2" type="ORF">B0I29_10882</name>
</gene>
<evidence type="ECO:0000313" key="2">
    <source>
        <dbReference type="EMBL" id="RAK36493.1"/>
    </source>
</evidence>
<sequence>MRVGTDTSKFPGARENGPHWTLDKISELGLDGAFFRSALELSPTLDAGELGEIAAHATGLGLYLEVGTAKVNPFATPEAPEIRRLGDGDYLLGMRRIIEALAGAGIRELWTATANYQFKIQGLYACDRFRTDVSWADQLAATAGVLVSLAPILRDHGCHLNIETHEEITSFEVVRLVEEAGPDAFGITFDTANVLVRCEDPVAAAHRVAPYTRQSHVRDVALAFTEDGIGRFLAPAGQGVIDWPALLAPLVEHAPDATLSIEGIIHGRAEMPLFVDDPVWRAGHPDLTLDEFAEVHRLTRSYAGRADLAALRAPTSSDEELAFITDSVAYLRTVLTTLGSPA</sequence>
<dbReference type="EMBL" id="QLMJ01000008">
    <property type="protein sequence ID" value="RAK36493.1"/>
    <property type="molecule type" value="Genomic_DNA"/>
</dbReference>
<dbReference type="Gene3D" id="3.20.20.150">
    <property type="entry name" value="Divalent-metal-dependent TIM barrel enzymes"/>
    <property type="match status" value="1"/>
</dbReference>
<dbReference type="InterPro" id="IPR050312">
    <property type="entry name" value="IolE/XylAMocC-like"/>
</dbReference>
<proteinExistence type="predicted"/>
<dbReference type="InterPro" id="IPR013022">
    <property type="entry name" value="Xyl_isomerase-like_TIM-brl"/>
</dbReference>
<dbReference type="Pfam" id="PF01261">
    <property type="entry name" value="AP_endonuc_2"/>
    <property type="match status" value="1"/>
</dbReference>
<keyword evidence="2" id="KW-0413">Isomerase</keyword>